<feature type="compositionally biased region" description="Gly residues" evidence="2">
    <location>
        <begin position="286"/>
        <end position="298"/>
    </location>
</feature>
<dbReference type="InterPro" id="IPR011989">
    <property type="entry name" value="ARM-like"/>
</dbReference>
<dbReference type="PANTHER" id="PTHR12354:SF1">
    <property type="entry name" value="INTERFERON-RELATED DEVELOPMENTAL REGULATOR 1"/>
    <property type="match status" value="1"/>
</dbReference>
<keyword evidence="5" id="KW-1185">Reference proteome</keyword>
<dbReference type="EMBL" id="FN649741">
    <property type="protein sequence ID" value="CBN77743.1"/>
    <property type="molecule type" value="Genomic_DNA"/>
</dbReference>
<evidence type="ECO:0000256" key="2">
    <source>
        <dbReference type="SAM" id="MobiDB-lite"/>
    </source>
</evidence>
<dbReference type="OMA" id="QCFEAIF"/>
<dbReference type="Proteomes" id="UP000002630">
    <property type="component" value="Linkage Group LG16"/>
</dbReference>
<feature type="compositionally biased region" description="Basic residues" evidence="2">
    <location>
        <begin position="1"/>
        <end position="12"/>
    </location>
</feature>
<evidence type="ECO:0000313" key="5">
    <source>
        <dbReference type="Proteomes" id="UP000002630"/>
    </source>
</evidence>
<dbReference type="SUPFAM" id="SSF48371">
    <property type="entry name" value="ARM repeat"/>
    <property type="match status" value="1"/>
</dbReference>
<organism evidence="4 5">
    <name type="scientific">Ectocarpus siliculosus</name>
    <name type="common">Brown alga</name>
    <name type="synonym">Conferva siliculosa</name>
    <dbReference type="NCBI Taxonomy" id="2880"/>
    <lineage>
        <taxon>Eukaryota</taxon>
        <taxon>Sar</taxon>
        <taxon>Stramenopiles</taxon>
        <taxon>Ochrophyta</taxon>
        <taxon>PX clade</taxon>
        <taxon>Phaeophyceae</taxon>
        <taxon>Ectocarpales</taxon>
        <taxon>Ectocarpaceae</taxon>
        <taxon>Ectocarpus</taxon>
    </lineage>
</organism>
<evidence type="ECO:0000313" key="4">
    <source>
        <dbReference type="EMBL" id="CBN77743.1"/>
    </source>
</evidence>
<dbReference type="PANTHER" id="PTHR12354">
    <property type="entry name" value="INTERFERON-RELATED DEVELOPMENTAL REGULATOR"/>
    <property type="match status" value="1"/>
</dbReference>
<dbReference type="EMBL" id="FN648841">
    <property type="protein sequence ID" value="CBN77743.1"/>
    <property type="molecule type" value="Genomic_DNA"/>
</dbReference>
<dbReference type="Gene3D" id="1.25.10.10">
    <property type="entry name" value="Leucine-rich Repeat Variant"/>
    <property type="match status" value="1"/>
</dbReference>
<dbReference type="InterPro" id="IPR007701">
    <property type="entry name" value="Interferon-rel_develop_reg_N"/>
</dbReference>
<name>D8LR70_ECTSI</name>
<dbReference type="eggNOG" id="KOG2842">
    <property type="taxonomic scope" value="Eukaryota"/>
</dbReference>
<feature type="region of interest" description="Disordered" evidence="2">
    <location>
        <begin position="286"/>
        <end position="320"/>
    </location>
</feature>
<dbReference type="STRING" id="2880.D8LR70"/>
<dbReference type="InterPro" id="IPR016024">
    <property type="entry name" value="ARM-type_fold"/>
</dbReference>
<comment type="similarity">
    <text evidence="1">Belongs to the IFRD family.</text>
</comment>
<dbReference type="AlphaFoldDB" id="D8LR70"/>
<accession>D8LR70</accession>
<dbReference type="OrthoDB" id="18978at2759"/>
<evidence type="ECO:0000259" key="3">
    <source>
        <dbReference type="Pfam" id="PF05004"/>
    </source>
</evidence>
<feature type="compositionally biased region" description="Acidic residues" evidence="2">
    <location>
        <begin position="306"/>
        <end position="320"/>
    </location>
</feature>
<dbReference type="Pfam" id="PF05004">
    <property type="entry name" value="IFRD"/>
    <property type="match status" value="2"/>
</dbReference>
<sequence length="477" mass="51681">MGKKGNKGRKSPSSREEFGDDVIDDAMSTTSVDTYGSALDYPETYNGGGGGAWDAAGGEEGVNSKAVDDFKDGVEQLTEKRASTREAGLRAVIKFMLHSPDLEPVLAMRETVLSALIGVARGKGTESQGAHALRALSVLCVCIGPEEEEAFRSLRRPLRSLITRSRHEGVRVGAVRTLALACFICSSDDDNTSETLDLLADVFSRTSDGLEVTDKVCAAALSGWGLLATTVSRSWVATRMTKQHLRVFRELLSSPDMDVRIEAGENLALLHESRIILGLVGGGEGGSADWSGGGGGGAAEAAQGGGEEEEEEDEEDQDDDDGAAEMEAMDLTVLWEEVVEEMKGFITDSSKKLSRETKKQQRRTFRQLFATIGENEPPEEVVSLQNGSLTVADWAHIKQLNALRSCLQSGFQTQMQSNELLREILGVSKWGGTGGEKPFYSKNSEVRKQQTTSRTRSRHSKQEAQDHIFLGEGAEER</sequence>
<protein>
    <recommendedName>
        <fullName evidence="3">Interferon-related developmental regulator N-terminal domain-containing protein</fullName>
    </recommendedName>
</protein>
<dbReference type="InterPro" id="IPR039777">
    <property type="entry name" value="IFRD"/>
</dbReference>
<dbReference type="InParanoid" id="D8LR70"/>
<feature type="region of interest" description="Disordered" evidence="2">
    <location>
        <begin position="1"/>
        <end position="25"/>
    </location>
</feature>
<reference evidence="4 5" key="1">
    <citation type="journal article" date="2010" name="Nature">
        <title>The Ectocarpus genome and the independent evolution of multicellularity in brown algae.</title>
        <authorList>
            <person name="Cock J.M."/>
            <person name="Sterck L."/>
            <person name="Rouze P."/>
            <person name="Scornet D."/>
            <person name="Allen A.E."/>
            <person name="Amoutzias G."/>
            <person name="Anthouard V."/>
            <person name="Artiguenave F."/>
            <person name="Aury J.M."/>
            <person name="Badger J.H."/>
            <person name="Beszteri B."/>
            <person name="Billiau K."/>
            <person name="Bonnet E."/>
            <person name="Bothwell J.H."/>
            <person name="Bowler C."/>
            <person name="Boyen C."/>
            <person name="Brownlee C."/>
            <person name="Carrano C.J."/>
            <person name="Charrier B."/>
            <person name="Cho G.Y."/>
            <person name="Coelho S.M."/>
            <person name="Collen J."/>
            <person name="Corre E."/>
            <person name="Da Silva C."/>
            <person name="Delage L."/>
            <person name="Delaroque N."/>
            <person name="Dittami S.M."/>
            <person name="Doulbeau S."/>
            <person name="Elias M."/>
            <person name="Farnham G."/>
            <person name="Gachon C.M."/>
            <person name="Gschloessl B."/>
            <person name="Heesch S."/>
            <person name="Jabbari K."/>
            <person name="Jubin C."/>
            <person name="Kawai H."/>
            <person name="Kimura K."/>
            <person name="Kloareg B."/>
            <person name="Kupper F.C."/>
            <person name="Lang D."/>
            <person name="Le Bail A."/>
            <person name="Leblanc C."/>
            <person name="Lerouge P."/>
            <person name="Lohr M."/>
            <person name="Lopez P.J."/>
            <person name="Martens C."/>
            <person name="Maumus F."/>
            <person name="Michel G."/>
            <person name="Miranda-Saavedra D."/>
            <person name="Morales J."/>
            <person name="Moreau H."/>
            <person name="Motomura T."/>
            <person name="Nagasato C."/>
            <person name="Napoli C.A."/>
            <person name="Nelson D.R."/>
            <person name="Nyvall-Collen P."/>
            <person name="Peters A.F."/>
            <person name="Pommier C."/>
            <person name="Potin P."/>
            <person name="Poulain J."/>
            <person name="Quesneville H."/>
            <person name="Read B."/>
            <person name="Rensing S.A."/>
            <person name="Ritter A."/>
            <person name="Rousvoal S."/>
            <person name="Samanta M."/>
            <person name="Samson G."/>
            <person name="Schroeder D.C."/>
            <person name="Segurens B."/>
            <person name="Strittmatter M."/>
            <person name="Tonon T."/>
            <person name="Tregear J.W."/>
            <person name="Valentin K."/>
            <person name="von Dassow P."/>
            <person name="Yamagishi T."/>
            <person name="Van de Peer Y."/>
            <person name="Wincker P."/>
        </authorList>
    </citation>
    <scope>NUCLEOTIDE SEQUENCE [LARGE SCALE GENOMIC DNA]</scope>
    <source>
        <strain evidence="5">Ec32 / CCAP1310/4</strain>
    </source>
</reference>
<feature type="domain" description="Interferon-related developmental regulator N-terminal" evidence="3">
    <location>
        <begin position="310"/>
        <end position="372"/>
    </location>
</feature>
<evidence type="ECO:0000256" key="1">
    <source>
        <dbReference type="ARBA" id="ARBA00008828"/>
    </source>
</evidence>
<feature type="region of interest" description="Disordered" evidence="2">
    <location>
        <begin position="433"/>
        <end position="477"/>
    </location>
</feature>
<feature type="domain" description="Interferon-related developmental regulator N-terminal" evidence="3">
    <location>
        <begin position="59"/>
        <end position="273"/>
    </location>
</feature>
<proteinExistence type="inferred from homology"/>
<gene>
    <name evidence="4" type="ORF">Esi_0062_0113</name>
</gene>